<organism evidence="1 2">
    <name type="scientific">Pandoravirus salinus</name>
    <dbReference type="NCBI Taxonomy" id="1349410"/>
    <lineage>
        <taxon>Viruses</taxon>
        <taxon>Pandoravirus</taxon>
    </lineage>
</organism>
<dbReference type="RefSeq" id="YP_008437512.1">
    <property type="nucleotide sequence ID" value="NC_022098.1"/>
</dbReference>
<evidence type="ECO:0000313" key="1">
    <source>
        <dbReference type="EMBL" id="AGO84441.1"/>
    </source>
</evidence>
<keyword evidence="2" id="KW-1185">Reference proteome</keyword>
<proteinExistence type="predicted"/>
<dbReference type="GeneID" id="16606228"/>
<dbReference type="EMBL" id="KC977571">
    <property type="protein sequence ID" value="AGO84441.1"/>
    <property type="molecule type" value="Genomic_DNA"/>
</dbReference>
<reference evidence="1 2" key="1">
    <citation type="journal article" date="2013" name="Science">
        <title>Pandoraviruses: amoeba viruses with genomes up to 2.5 Mb reaching that of parasitic eukaryotes.</title>
        <authorList>
            <person name="Philippe N."/>
            <person name="Legendre M."/>
            <person name="Doutre G."/>
            <person name="Coute Y."/>
            <person name="Poirot O."/>
            <person name="Lescot M."/>
            <person name="Arslan D."/>
            <person name="Seltzer V."/>
            <person name="Bertaux L."/>
            <person name="Bruley C."/>
            <person name="Garin J."/>
            <person name="Claverie J.M."/>
            <person name="Abergel C."/>
        </authorList>
    </citation>
    <scope>NUCLEOTIDE SEQUENCE [LARGE SCALE GENOMIC DNA]</scope>
</reference>
<accession>S4VYB0</accession>
<sequence length="179" mass="19529">MCTLALARQTLANATKTIDRNMCMITPIDVITEADTIKDARGRGVPHAVFYDTSDKVVVFPDHIPGFEAKYENYSFAWSDACGWTDACQAGDRCAAYRTLQSIAQKLRANGTDAQVVSAWGSNKGHLGRVTFDDGDQACPTKDREVADIALWVWTTNGDLVSLLWPDVDAPLASARGRS</sequence>
<dbReference type="KEGG" id="vg:16606228"/>
<gene>
    <name evidence="1" type="ORF">psal_cds_584</name>
</gene>
<evidence type="ECO:0000313" key="2">
    <source>
        <dbReference type="Proteomes" id="UP000204584"/>
    </source>
</evidence>
<name>S4VYB0_9VIRU</name>
<dbReference type="Proteomes" id="UP000204584">
    <property type="component" value="Segment"/>
</dbReference>
<protein>
    <submittedName>
        <fullName evidence="1">Uncharacterized protein</fullName>
    </submittedName>
</protein>